<dbReference type="OMA" id="KQQVCVL"/>
<evidence type="ECO:0000313" key="2">
    <source>
        <dbReference type="EMBL" id="EAT39921.1"/>
    </source>
</evidence>
<keyword evidence="1" id="KW-0732">Signal</keyword>
<proteinExistence type="predicted"/>
<protein>
    <submittedName>
        <fullName evidence="2">AAEL008308-PA</fullName>
    </submittedName>
</protein>
<evidence type="ECO:0000313" key="3">
    <source>
        <dbReference type="Proteomes" id="UP000682892"/>
    </source>
</evidence>
<dbReference type="VEuPathDB" id="VectorBase:AAEL008308"/>
<gene>
    <name evidence="2" type="ORF">AaeL_AAEL008308</name>
</gene>
<sequence>MFQLVVLSALAVIGTLPITRAQNGPEGCVAASCSTFQQINTLYCHANPAWFCQCRPGLGNVWVLQVMTCPEPETVFSFRHQVCVHPSMRDEAECDPAGAGDGPDDTDIEDDADRACEAAPCGTFEEINTLTCHPDVKRFCQCRPISTQPEDPNRGLFVAIAMPCAEGTSFSFRQQTCARDELWVDSCPP</sequence>
<dbReference type="PaxDb" id="7159-AAEL008308-PA"/>
<dbReference type="KEGG" id="aag:5570410"/>
<evidence type="ECO:0000256" key="1">
    <source>
        <dbReference type="SAM" id="SignalP"/>
    </source>
</evidence>
<dbReference type="AlphaFoldDB" id="Q16Z59"/>
<feature type="signal peptide" evidence="1">
    <location>
        <begin position="1"/>
        <end position="21"/>
    </location>
</feature>
<dbReference type="OrthoDB" id="7735051at2759"/>
<dbReference type="STRING" id="7159.Q16Z59"/>
<reference evidence="2" key="3">
    <citation type="submission" date="2012-09" db="EMBL/GenBank/DDBJ databases">
        <authorList>
            <consortium name="VectorBase"/>
        </authorList>
    </citation>
    <scope>NUCLEOTIDE SEQUENCE</scope>
    <source>
        <strain evidence="2">Liverpool</strain>
    </source>
</reference>
<reference evidence="2" key="1">
    <citation type="submission" date="2005-10" db="EMBL/GenBank/DDBJ databases">
        <authorList>
            <person name="Loftus B.J."/>
            <person name="Nene V.M."/>
            <person name="Hannick L.I."/>
            <person name="Bidwell S."/>
            <person name="Haas B."/>
            <person name="Amedeo P."/>
            <person name="Orvis J."/>
            <person name="Wortman J.R."/>
            <person name="White O.R."/>
            <person name="Salzberg S."/>
            <person name="Shumway M."/>
            <person name="Koo H."/>
            <person name="Zhao Y."/>
            <person name="Holmes M."/>
            <person name="Miller J."/>
            <person name="Schatz M."/>
            <person name="Pop M."/>
            <person name="Pai G."/>
            <person name="Utterback T."/>
            <person name="Rogers Y.-H."/>
            <person name="Kravitz S."/>
            <person name="Fraser C.M."/>
        </authorList>
    </citation>
    <scope>NUCLEOTIDE SEQUENCE</scope>
    <source>
        <strain evidence="2">Liverpool</strain>
    </source>
</reference>
<reference evidence="2" key="2">
    <citation type="journal article" date="2007" name="Science">
        <title>Genome sequence of Aedes aegypti, a major arbovirus vector.</title>
        <authorList>
            <person name="Nene V."/>
            <person name="Wortman J.R."/>
            <person name="Lawson D."/>
            <person name="Haas B."/>
            <person name="Kodira C."/>
            <person name="Tu Z.J."/>
            <person name="Loftus B."/>
            <person name="Xi Z."/>
            <person name="Megy K."/>
            <person name="Grabherr M."/>
            <person name="Ren Q."/>
            <person name="Zdobnov E.M."/>
            <person name="Lobo N.F."/>
            <person name="Campbell K.S."/>
            <person name="Brown S.E."/>
            <person name="Bonaldo M.F."/>
            <person name="Zhu J."/>
            <person name="Sinkins S.P."/>
            <person name="Hogenkamp D.G."/>
            <person name="Amedeo P."/>
            <person name="Arensburger P."/>
            <person name="Atkinson P.W."/>
            <person name="Bidwell S."/>
            <person name="Biedler J."/>
            <person name="Birney E."/>
            <person name="Bruggner R.V."/>
            <person name="Costas J."/>
            <person name="Coy M.R."/>
            <person name="Crabtree J."/>
            <person name="Crawford M."/>
            <person name="Debruyn B."/>
            <person name="Decaprio D."/>
            <person name="Eiglmeier K."/>
            <person name="Eisenstadt E."/>
            <person name="El-Dorry H."/>
            <person name="Gelbart W.M."/>
            <person name="Gomes S.L."/>
            <person name="Hammond M."/>
            <person name="Hannick L.I."/>
            <person name="Hogan J.R."/>
            <person name="Holmes M.H."/>
            <person name="Jaffe D."/>
            <person name="Johnston J.S."/>
            <person name="Kennedy R.C."/>
            <person name="Koo H."/>
            <person name="Kravitz S."/>
            <person name="Kriventseva E.V."/>
            <person name="Kulp D."/>
            <person name="Labutti K."/>
            <person name="Lee E."/>
            <person name="Li S."/>
            <person name="Lovin D.D."/>
            <person name="Mao C."/>
            <person name="Mauceli E."/>
            <person name="Menck C.F."/>
            <person name="Miller J.R."/>
            <person name="Montgomery P."/>
            <person name="Mori A."/>
            <person name="Nascimento A.L."/>
            <person name="Naveira H.F."/>
            <person name="Nusbaum C."/>
            <person name="O'leary S."/>
            <person name="Orvis J."/>
            <person name="Pertea M."/>
            <person name="Quesneville H."/>
            <person name="Reidenbach K.R."/>
            <person name="Rogers Y.H."/>
            <person name="Roth C.W."/>
            <person name="Schneider J.R."/>
            <person name="Schatz M."/>
            <person name="Shumway M."/>
            <person name="Stanke M."/>
            <person name="Stinson E.O."/>
            <person name="Tubio J.M."/>
            <person name="Vanzee J.P."/>
            <person name="Verjovski-Almeida S."/>
            <person name="Werner D."/>
            <person name="White O."/>
            <person name="Wyder S."/>
            <person name="Zeng Q."/>
            <person name="Zhao Q."/>
            <person name="Zhao Y."/>
            <person name="Hill C.A."/>
            <person name="Raikhel A.S."/>
            <person name="Soares M.B."/>
            <person name="Knudson D.L."/>
            <person name="Lee N.H."/>
            <person name="Galagan J."/>
            <person name="Salzberg S.L."/>
            <person name="Paulsen I.T."/>
            <person name="Dimopoulos G."/>
            <person name="Collins F.H."/>
            <person name="Birren B."/>
            <person name="Fraser-Liggett C.M."/>
            <person name="Severson D.W."/>
        </authorList>
    </citation>
    <scope>NUCLEOTIDE SEQUENCE [LARGE SCALE GENOMIC DNA]</scope>
    <source>
        <strain evidence="2">Liverpool</strain>
    </source>
</reference>
<dbReference type="PhylomeDB" id="Q16Z59"/>
<accession>Q16Z59</accession>
<dbReference type="HOGENOM" id="CLU_1549151_0_0_1"/>
<dbReference type="Proteomes" id="UP000682892">
    <property type="component" value="Unassembled WGS sequence"/>
</dbReference>
<feature type="chain" id="PRO_5030175256" evidence="1">
    <location>
        <begin position="22"/>
        <end position="189"/>
    </location>
</feature>
<dbReference type="eggNOG" id="ENOG502TDT2">
    <property type="taxonomic scope" value="Eukaryota"/>
</dbReference>
<dbReference type="EMBL" id="CH477498">
    <property type="protein sequence ID" value="EAT39921.1"/>
    <property type="molecule type" value="Genomic_DNA"/>
</dbReference>
<name>Q16Z59_AEDAE</name>
<organism evidence="2 3">
    <name type="scientific">Aedes aegypti</name>
    <name type="common">Yellowfever mosquito</name>
    <name type="synonym">Culex aegypti</name>
    <dbReference type="NCBI Taxonomy" id="7159"/>
    <lineage>
        <taxon>Eukaryota</taxon>
        <taxon>Metazoa</taxon>
        <taxon>Ecdysozoa</taxon>
        <taxon>Arthropoda</taxon>
        <taxon>Hexapoda</taxon>
        <taxon>Insecta</taxon>
        <taxon>Pterygota</taxon>
        <taxon>Neoptera</taxon>
        <taxon>Endopterygota</taxon>
        <taxon>Diptera</taxon>
        <taxon>Nematocera</taxon>
        <taxon>Culicoidea</taxon>
        <taxon>Culicidae</taxon>
        <taxon>Culicinae</taxon>
        <taxon>Aedini</taxon>
        <taxon>Aedes</taxon>
        <taxon>Stegomyia</taxon>
    </lineage>
</organism>